<dbReference type="InterPro" id="IPR009671">
    <property type="entry name" value="RraB_dom"/>
</dbReference>
<reference evidence="2 3" key="1">
    <citation type="submission" date="2022-06" db="EMBL/GenBank/DDBJ databases">
        <title>Genomic Encyclopedia of Type Strains, Phase I: the one thousand microbial genomes (KMG-I) project.</title>
        <authorList>
            <person name="Kyrpides N."/>
        </authorList>
    </citation>
    <scope>NUCLEOTIDE SEQUENCE [LARGE SCALE GENOMIC DNA]</scope>
    <source>
        <strain evidence="2 3">DSM 43889</strain>
    </source>
</reference>
<evidence type="ECO:0000313" key="3">
    <source>
        <dbReference type="Proteomes" id="UP000791080"/>
    </source>
</evidence>
<evidence type="ECO:0000259" key="1">
    <source>
        <dbReference type="Pfam" id="PF06877"/>
    </source>
</evidence>
<dbReference type="Proteomes" id="UP000791080">
    <property type="component" value="Unassembled WGS sequence"/>
</dbReference>
<keyword evidence="3" id="KW-1185">Reference proteome</keyword>
<dbReference type="RefSeq" id="WP_051313783.1">
    <property type="nucleotide sequence ID" value="NZ_AUBJ02000001.1"/>
</dbReference>
<evidence type="ECO:0000313" key="2">
    <source>
        <dbReference type="EMBL" id="MCP2331891.1"/>
    </source>
</evidence>
<dbReference type="Pfam" id="PF06877">
    <property type="entry name" value="RraB"/>
    <property type="match status" value="1"/>
</dbReference>
<gene>
    <name evidence="2" type="ORF">G443_002161</name>
</gene>
<proteinExistence type="predicted"/>
<dbReference type="EMBL" id="AUBJ02000001">
    <property type="protein sequence ID" value="MCP2331891.1"/>
    <property type="molecule type" value="Genomic_DNA"/>
</dbReference>
<organism evidence="2 3">
    <name type="scientific">Actinoalloteichus caeruleus DSM 43889</name>
    <dbReference type="NCBI Taxonomy" id="1120930"/>
    <lineage>
        <taxon>Bacteria</taxon>
        <taxon>Bacillati</taxon>
        <taxon>Actinomycetota</taxon>
        <taxon>Actinomycetes</taxon>
        <taxon>Pseudonocardiales</taxon>
        <taxon>Pseudonocardiaceae</taxon>
        <taxon>Actinoalloteichus</taxon>
        <taxon>Actinoalloteichus cyanogriseus</taxon>
    </lineage>
</organism>
<comment type="caution">
    <text evidence="2">The sequence shown here is derived from an EMBL/GenBank/DDBJ whole genome shotgun (WGS) entry which is preliminary data.</text>
</comment>
<protein>
    <submittedName>
        <fullName evidence="2">Regulator of ribonuclease activity B</fullName>
    </submittedName>
</protein>
<accession>A0ABT1JIB0</accession>
<name>A0ABT1JIB0_ACTCY</name>
<sequence>MTTERGGFWRRLGFGRRRPSPDLDPDDPRLVVVVTAFDDTEAASASLARGTRWRPTEPALLRHHLVLPPDRVARAVESVTAEGYAARTGTEAGPDGRVTLTATRTQLLDALHCSQERSRMAGLAQRLGGDARGWEALQPEVG</sequence>
<feature type="domain" description="Regulator of ribonuclease activity B" evidence="1">
    <location>
        <begin position="54"/>
        <end position="135"/>
    </location>
</feature>